<feature type="transmembrane region" description="Helical" evidence="1">
    <location>
        <begin position="58"/>
        <end position="80"/>
    </location>
</feature>
<keyword evidence="1" id="KW-0472">Membrane</keyword>
<dbReference type="AlphaFoldDB" id="R7UCA6"/>
<dbReference type="EMBL" id="KB303020">
    <property type="protein sequence ID" value="ELU03629.1"/>
    <property type="molecule type" value="Genomic_DNA"/>
</dbReference>
<evidence type="ECO:0000313" key="4">
    <source>
        <dbReference type="Proteomes" id="UP000014760"/>
    </source>
</evidence>
<organism evidence="2">
    <name type="scientific">Capitella teleta</name>
    <name type="common">Polychaete worm</name>
    <dbReference type="NCBI Taxonomy" id="283909"/>
    <lineage>
        <taxon>Eukaryota</taxon>
        <taxon>Metazoa</taxon>
        <taxon>Spiralia</taxon>
        <taxon>Lophotrochozoa</taxon>
        <taxon>Annelida</taxon>
        <taxon>Polychaeta</taxon>
        <taxon>Sedentaria</taxon>
        <taxon>Scolecida</taxon>
        <taxon>Capitellidae</taxon>
        <taxon>Capitella</taxon>
    </lineage>
</organism>
<evidence type="ECO:0000313" key="2">
    <source>
        <dbReference type="EMBL" id="ELU03629.1"/>
    </source>
</evidence>
<keyword evidence="4" id="KW-1185">Reference proteome</keyword>
<evidence type="ECO:0000256" key="1">
    <source>
        <dbReference type="SAM" id="Phobius"/>
    </source>
</evidence>
<reference evidence="4" key="1">
    <citation type="submission" date="2012-12" db="EMBL/GenBank/DDBJ databases">
        <authorList>
            <person name="Hellsten U."/>
            <person name="Grimwood J."/>
            <person name="Chapman J.A."/>
            <person name="Shapiro H."/>
            <person name="Aerts A."/>
            <person name="Otillar R.P."/>
            <person name="Terry A.Y."/>
            <person name="Boore J.L."/>
            <person name="Simakov O."/>
            <person name="Marletaz F."/>
            <person name="Cho S.-J."/>
            <person name="Edsinger-Gonzales E."/>
            <person name="Havlak P."/>
            <person name="Kuo D.-H."/>
            <person name="Larsson T."/>
            <person name="Lv J."/>
            <person name="Arendt D."/>
            <person name="Savage R."/>
            <person name="Osoegawa K."/>
            <person name="de Jong P."/>
            <person name="Lindberg D.R."/>
            <person name="Seaver E.C."/>
            <person name="Weisblat D.A."/>
            <person name="Putnam N.H."/>
            <person name="Grigoriev I.V."/>
            <person name="Rokhsar D.S."/>
        </authorList>
    </citation>
    <scope>NUCLEOTIDE SEQUENCE</scope>
    <source>
        <strain evidence="4">I ESC-2004</strain>
    </source>
</reference>
<protein>
    <submittedName>
        <fullName evidence="2 3">Uncharacterized protein</fullName>
    </submittedName>
</protein>
<keyword evidence="1" id="KW-1133">Transmembrane helix</keyword>
<sequence length="156" mass="17591">MATNIHFNEYCIETSRGSELKSGVAQLRKDPPQKSLENLNDAENVDYAQNDGADDVDIMPMAVGIPRVVIFLVILTAAYVHSAPSRGSAAKHLLERLTNVNRCRYQTEECHPYKDTCCGEMQCLNLIRGHCIYGLETCICLPARLHDNRYRTGNYR</sequence>
<keyword evidence="1" id="KW-0812">Transmembrane</keyword>
<dbReference type="Proteomes" id="UP000014760">
    <property type="component" value="Unassembled WGS sequence"/>
</dbReference>
<proteinExistence type="predicted"/>
<dbReference type="EnsemblMetazoa" id="CapteT186183">
    <property type="protein sequence ID" value="CapteP186183"/>
    <property type="gene ID" value="CapteG186183"/>
</dbReference>
<accession>R7UCA6</accession>
<reference evidence="3" key="3">
    <citation type="submission" date="2015-06" db="UniProtKB">
        <authorList>
            <consortium name="EnsemblMetazoa"/>
        </authorList>
    </citation>
    <scope>IDENTIFICATION</scope>
</reference>
<name>R7UCA6_CAPTE</name>
<dbReference type="EMBL" id="AMQN01001496">
    <property type="status" value="NOT_ANNOTATED_CDS"/>
    <property type="molecule type" value="Genomic_DNA"/>
</dbReference>
<gene>
    <name evidence="2" type="ORF">CAPTEDRAFT_186183</name>
</gene>
<reference evidence="2 4" key="2">
    <citation type="journal article" date="2013" name="Nature">
        <title>Insights into bilaterian evolution from three spiralian genomes.</title>
        <authorList>
            <person name="Simakov O."/>
            <person name="Marletaz F."/>
            <person name="Cho S.J."/>
            <person name="Edsinger-Gonzales E."/>
            <person name="Havlak P."/>
            <person name="Hellsten U."/>
            <person name="Kuo D.H."/>
            <person name="Larsson T."/>
            <person name="Lv J."/>
            <person name="Arendt D."/>
            <person name="Savage R."/>
            <person name="Osoegawa K."/>
            <person name="de Jong P."/>
            <person name="Grimwood J."/>
            <person name="Chapman J.A."/>
            <person name="Shapiro H."/>
            <person name="Aerts A."/>
            <person name="Otillar R.P."/>
            <person name="Terry A.Y."/>
            <person name="Boore J.L."/>
            <person name="Grigoriev I.V."/>
            <person name="Lindberg D.R."/>
            <person name="Seaver E.C."/>
            <person name="Weisblat D.A."/>
            <person name="Putnam N.H."/>
            <person name="Rokhsar D.S."/>
        </authorList>
    </citation>
    <scope>NUCLEOTIDE SEQUENCE</scope>
    <source>
        <strain evidence="2 4">I ESC-2004</strain>
    </source>
</reference>
<evidence type="ECO:0000313" key="3">
    <source>
        <dbReference type="EnsemblMetazoa" id="CapteP186183"/>
    </source>
</evidence>
<dbReference type="HOGENOM" id="CLU_1688401_0_0_1"/>